<dbReference type="InterPro" id="IPR025857">
    <property type="entry name" value="MacB_PCD"/>
</dbReference>
<protein>
    <submittedName>
        <fullName evidence="10">ABC transporter permease</fullName>
    </submittedName>
</protein>
<dbReference type="PANTHER" id="PTHR43738">
    <property type="entry name" value="ABC TRANSPORTER, MEMBRANE PROTEIN"/>
    <property type="match status" value="1"/>
</dbReference>
<comment type="caution">
    <text evidence="10">The sequence shown here is derived from an EMBL/GenBank/DDBJ whole genome shotgun (WGS) entry which is preliminary data.</text>
</comment>
<dbReference type="PANTHER" id="PTHR43738:SF2">
    <property type="entry name" value="ABC TRANSPORTER PERMEASE"/>
    <property type="match status" value="1"/>
</dbReference>
<evidence type="ECO:0000256" key="7">
    <source>
        <dbReference type="SAM" id="Phobius"/>
    </source>
</evidence>
<feature type="domain" description="ABC3 transporter permease C-terminal" evidence="8">
    <location>
        <begin position="285"/>
        <end position="403"/>
    </location>
</feature>
<feature type="domain" description="MacB-like periplasmic core" evidence="9">
    <location>
        <begin position="17"/>
        <end position="192"/>
    </location>
</feature>
<keyword evidence="2" id="KW-1003">Cell membrane</keyword>
<evidence type="ECO:0000256" key="4">
    <source>
        <dbReference type="ARBA" id="ARBA00022989"/>
    </source>
</evidence>
<evidence type="ECO:0000256" key="3">
    <source>
        <dbReference type="ARBA" id="ARBA00022692"/>
    </source>
</evidence>
<sequence>MIGKIAWRNTWFKPLNTILSIILLTASVSIISVLILLQKQFEEQFSSSMDNIDLVLGAKGSPLQLILSSVYHIDAPPGNIDYAEAKKWMRNPFVAKAIPLAYGDNYKGYKIIGTTTDYLERFQAKIATGDVFKKDFEVIIGAQIAENLKLKVGDTFLGTHGDAEEGEVHEEHPYKIVGIINKTDKLIDNVILSNIESVWHMHEHEHAHTETGEAENNHNHDHEEISEQKREITAVLLKFRNKMGIVTWPRIIPQNTEMQAASPAVEINRLFALFGVGIQALQYLAYGIMLISGISIFVALYNTLKERKYEFALLRVNGASRLQLLQLVLIESLFLCTIGFIFGTIFGRVALYFISVSSQEEFKIAFNPFEFIWDKEGIIFIVTLLVGILAALIPAIKAYNLNISKTLANA</sequence>
<dbReference type="Proteomes" id="UP001242368">
    <property type="component" value="Unassembled WGS sequence"/>
</dbReference>
<evidence type="ECO:0000313" key="10">
    <source>
        <dbReference type="EMBL" id="MDN3705937.1"/>
    </source>
</evidence>
<feature type="region of interest" description="Disordered" evidence="6">
    <location>
        <begin position="204"/>
        <end position="225"/>
    </location>
</feature>
<evidence type="ECO:0000256" key="6">
    <source>
        <dbReference type="SAM" id="MobiDB-lite"/>
    </source>
</evidence>
<evidence type="ECO:0000313" key="11">
    <source>
        <dbReference type="Proteomes" id="UP001242368"/>
    </source>
</evidence>
<evidence type="ECO:0000256" key="5">
    <source>
        <dbReference type="ARBA" id="ARBA00023136"/>
    </source>
</evidence>
<keyword evidence="3 7" id="KW-0812">Transmembrane</keyword>
<organism evidence="10 11">
    <name type="scientific">Paenimyroides ceti</name>
    <dbReference type="NCBI Taxonomy" id="395087"/>
    <lineage>
        <taxon>Bacteria</taxon>
        <taxon>Pseudomonadati</taxon>
        <taxon>Bacteroidota</taxon>
        <taxon>Flavobacteriia</taxon>
        <taxon>Flavobacteriales</taxon>
        <taxon>Flavobacteriaceae</taxon>
        <taxon>Paenimyroides</taxon>
    </lineage>
</organism>
<dbReference type="Pfam" id="PF12704">
    <property type="entry name" value="MacB_PCD"/>
    <property type="match status" value="1"/>
</dbReference>
<name>A0ABT8CRS8_9FLAO</name>
<feature type="transmembrane region" description="Helical" evidence="7">
    <location>
        <begin position="283"/>
        <end position="304"/>
    </location>
</feature>
<feature type="transmembrane region" description="Helical" evidence="7">
    <location>
        <begin position="377"/>
        <end position="396"/>
    </location>
</feature>
<gene>
    <name evidence="10" type="ORF">QW060_02200</name>
</gene>
<dbReference type="Pfam" id="PF02687">
    <property type="entry name" value="FtsX"/>
    <property type="match status" value="1"/>
</dbReference>
<keyword evidence="5 7" id="KW-0472">Membrane</keyword>
<dbReference type="InterPro" id="IPR051125">
    <property type="entry name" value="ABC-4/HrtB_transporter"/>
</dbReference>
<feature type="transmembrane region" description="Helical" evidence="7">
    <location>
        <begin position="12"/>
        <end position="37"/>
    </location>
</feature>
<proteinExistence type="predicted"/>
<evidence type="ECO:0000256" key="1">
    <source>
        <dbReference type="ARBA" id="ARBA00004651"/>
    </source>
</evidence>
<dbReference type="RefSeq" id="WP_290362082.1">
    <property type="nucleotide sequence ID" value="NZ_JAUFQU010000001.1"/>
</dbReference>
<evidence type="ECO:0000256" key="2">
    <source>
        <dbReference type="ARBA" id="ARBA00022475"/>
    </source>
</evidence>
<comment type="subcellular location">
    <subcellularLocation>
        <location evidence="1">Cell membrane</location>
        <topology evidence="1">Multi-pass membrane protein</topology>
    </subcellularLocation>
</comment>
<reference evidence="11" key="1">
    <citation type="journal article" date="2019" name="Int. J. Syst. Evol. Microbiol.">
        <title>The Global Catalogue of Microorganisms (GCM) 10K type strain sequencing project: providing services to taxonomists for standard genome sequencing and annotation.</title>
        <authorList>
            <consortium name="The Broad Institute Genomics Platform"/>
            <consortium name="The Broad Institute Genome Sequencing Center for Infectious Disease"/>
            <person name="Wu L."/>
            <person name="Ma J."/>
        </authorList>
    </citation>
    <scope>NUCLEOTIDE SEQUENCE [LARGE SCALE GENOMIC DNA]</scope>
    <source>
        <strain evidence="11">CECT 7184</strain>
    </source>
</reference>
<accession>A0ABT8CRS8</accession>
<evidence type="ECO:0000259" key="9">
    <source>
        <dbReference type="Pfam" id="PF12704"/>
    </source>
</evidence>
<dbReference type="InterPro" id="IPR003838">
    <property type="entry name" value="ABC3_permease_C"/>
</dbReference>
<keyword evidence="11" id="KW-1185">Reference proteome</keyword>
<evidence type="ECO:0000259" key="8">
    <source>
        <dbReference type="Pfam" id="PF02687"/>
    </source>
</evidence>
<keyword evidence="4 7" id="KW-1133">Transmembrane helix</keyword>
<dbReference type="EMBL" id="JAUFQU010000001">
    <property type="protein sequence ID" value="MDN3705937.1"/>
    <property type="molecule type" value="Genomic_DNA"/>
</dbReference>
<feature type="transmembrane region" description="Helical" evidence="7">
    <location>
        <begin position="324"/>
        <end position="357"/>
    </location>
</feature>